<name>A0A7Z0CZ13_9MICO</name>
<gene>
    <name evidence="1" type="ORF">BJY26_000182</name>
</gene>
<organism evidence="1 2">
    <name type="scientific">Spelaeicoccus albus</name>
    <dbReference type="NCBI Taxonomy" id="1280376"/>
    <lineage>
        <taxon>Bacteria</taxon>
        <taxon>Bacillati</taxon>
        <taxon>Actinomycetota</taxon>
        <taxon>Actinomycetes</taxon>
        <taxon>Micrococcales</taxon>
        <taxon>Brevibacteriaceae</taxon>
        <taxon>Spelaeicoccus</taxon>
    </lineage>
</organism>
<keyword evidence="2" id="KW-1185">Reference proteome</keyword>
<sequence>MKLSHLPLRLASGAFILNSGVGKLSADEGTAAWLQESATRVLPRLGDLPAEQFAKLLAAGEITLGSTLIAPFIPSRLAGLGLAAFSGCLLTMYFRTPEATQEDGIRPSASGTALAKDSWLVAIALALLIDGSGKKKKKKKN</sequence>
<comment type="caution">
    <text evidence="1">The sequence shown here is derived from an EMBL/GenBank/DDBJ whole genome shotgun (WGS) entry which is preliminary data.</text>
</comment>
<accession>A0A7Z0CZ13</accession>
<dbReference type="RefSeq" id="WP_179424879.1">
    <property type="nucleotide sequence ID" value="NZ_JACBZP010000001.1"/>
</dbReference>
<dbReference type="EMBL" id="JACBZP010000001">
    <property type="protein sequence ID" value="NYI65876.1"/>
    <property type="molecule type" value="Genomic_DNA"/>
</dbReference>
<proteinExistence type="predicted"/>
<dbReference type="Proteomes" id="UP000539111">
    <property type="component" value="Unassembled WGS sequence"/>
</dbReference>
<dbReference type="AlphaFoldDB" id="A0A7Z0CZ13"/>
<protein>
    <recommendedName>
        <fullName evidence="3">DoxX-like protein</fullName>
    </recommendedName>
</protein>
<evidence type="ECO:0000313" key="2">
    <source>
        <dbReference type="Proteomes" id="UP000539111"/>
    </source>
</evidence>
<evidence type="ECO:0008006" key="3">
    <source>
        <dbReference type="Google" id="ProtNLM"/>
    </source>
</evidence>
<reference evidence="1 2" key="1">
    <citation type="submission" date="2020-07" db="EMBL/GenBank/DDBJ databases">
        <title>Sequencing the genomes of 1000 actinobacteria strains.</title>
        <authorList>
            <person name="Klenk H.-P."/>
        </authorList>
    </citation>
    <scope>NUCLEOTIDE SEQUENCE [LARGE SCALE GENOMIC DNA]</scope>
    <source>
        <strain evidence="1 2">DSM 26341</strain>
    </source>
</reference>
<evidence type="ECO:0000313" key="1">
    <source>
        <dbReference type="EMBL" id="NYI65876.1"/>
    </source>
</evidence>